<dbReference type="STRING" id="29367.CLPUN_16940"/>
<proteinExistence type="inferred from homology"/>
<dbReference type="InterPro" id="IPR024688">
    <property type="entry name" value="Mac_dom"/>
</dbReference>
<reference evidence="7 8" key="1">
    <citation type="submission" date="2016-05" db="EMBL/GenBank/DDBJ databases">
        <title>Microbial solvent formation.</title>
        <authorList>
            <person name="Poehlein A."/>
            <person name="Montoya Solano J.D."/>
            <person name="Flitsch S."/>
            <person name="Krabben P."/>
            <person name="Duerre P."/>
            <person name="Daniel R."/>
        </authorList>
    </citation>
    <scope>NUCLEOTIDE SEQUENCE [LARGE SCALE GENOMIC DNA]</scope>
    <source>
        <strain evidence="7 8">DSM 2619</strain>
    </source>
</reference>
<keyword evidence="8" id="KW-1185">Reference proteome</keyword>
<name>A0A1S8TNY4_9CLOT</name>
<dbReference type="Gene3D" id="2.160.10.10">
    <property type="entry name" value="Hexapeptide repeat proteins"/>
    <property type="match status" value="1"/>
</dbReference>
<dbReference type="InterPro" id="IPR011004">
    <property type="entry name" value="Trimer_LpxA-like_sf"/>
</dbReference>
<accession>A0A1S8TNY4</accession>
<dbReference type="Proteomes" id="UP000190890">
    <property type="component" value="Unassembled WGS sequence"/>
</dbReference>
<keyword evidence="2 5" id="KW-0808">Transferase</keyword>
<dbReference type="EMBL" id="LZZM01000105">
    <property type="protein sequence ID" value="OOM79324.1"/>
    <property type="molecule type" value="Genomic_DNA"/>
</dbReference>
<evidence type="ECO:0000256" key="3">
    <source>
        <dbReference type="ARBA" id="ARBA00022737"/>
    </source>
</evidence>
<dbReference type="Pfam" id="PF00132">
    <property type="entry name" value="Hexapep"/>
    <property type="match status" value="1"/>
</dbReference>
<dbReference type="EC" id="2.3.1.-" evidence="5"/>
<dbReference type="RefSeq" id="WP_077846867.1">
    <property type="nucleotide sequence ID" value="NZ_LZZM01000105.1"/>
</dbReference>
<dbReference type="PANTHER" id="PTHR43017:SF1">
    <property type="entry name" value="ACETYLTRANSFERASE YJL218W-RELATED"/>
    <property type="match status" value="1"/>
</dbReference>
<dbReference type="CDD" id="cd03357">
    <property type="entry name" value="LbH_MAT_GAT"/>
    <property type="match status" value="1"/>
</dbReference>
<protein>
    <recommendedName>
        <fullName evidence="5">Acetyltransferase</fullName>
        <ecNumber evidence="5">2.3.1.-</ecNumber>
    </recommendedName>
</protein>
<dbReference type="Pfam" id="PF12464">
    <property type="entry name" value="Mac"/>
    <property type="match status" value="1"/>
</dbReference>
<feature type="domain" description="Maltose/galactoside acetyltransferase" evidence="6">
    <location>
        <begin position="4"/>
        <end position="59"/>
    </location>
</feature>
<keyword evidence="3" id="KW-0677">Repeat</keyword>
<dbReference type="InterPro" id="IPR039369">
    <property type="entry name" value="LacA-like"/>
</dbReference>
<dbReference type="InterPro" id="IPR018357">
    <property type="entry name" value="Hexapep_transf_CS"/>
</dbReference>
<comment type="caution">
    <text evidence="7">The sequence shown here is derived from an EMBL/GenBank/DDBJ whole genome shotgun (WGS) entry which is preliminary data.</text>
</comment>
<keyword evidence="4 5" id="KW-0012">Acyltransferase</keyword>
<evidence type="ECO:0000256" key="2">
    <source>
        <dbReference type="ARBA" id="ARBA00022679"/>
    </source>
</evidence>
<gene>
    <name evidence="7" type="ORF">CLPUN_16940</name>
</gene>
<dbReference type="PANTHER" id="PTHR43017">
    <property type="entry name" value="GALACTOSIDE O-ACETYLTRANSFERASE"/>
    <property type="match status" value="1"/>
</dbReference>
<comment type="similarity">
    <text evidence="1 5">Belongs to the transferase hexapeptide repeat family.</text>
</comment>
<evidence type="ECO:0000256" key="4">
    <source>
        <dbReference type="ARBA" id="ARBA00023315"/>
    </source>
</evidence>
<evidence type="ECO:0000256" key="5">
    <source>
        <dbReference type="RuleBase" id="RU367021"/>
    </source>
</evidence>
<dbReference type="InterPro" id="IPR001451">
    <property type="entry name" value="Hexapep"/>
</dbReference>
<sequence>MTEKEKAEKGLLYNNNYDPQLINERTHCKKLCRKYNFLEPDDVKTREEVIHELIGSIGDKFYIEQPFYCDYGYNIEIGYNFYSNHNLIILDDGKVTIGNNVFMAPDCGIYTAGHPLDVEQRNEGLEYAYPITIGDNVWIGGGVKIMPGVSIGSNTVIGSGSIVTKNIPAGVIAAGNPCRVIRAITDEDKNKYHKMI</sequence>
<dbReference type="GO" id="GO:0008870">
    <property type="term" value="F:galactoside O-acetyltransferase activity"/>
    <property type="evidence" value="ECO:0007669"/>
    <property type="project" value="TreeGrafter"/>
</dbReference>
<dbReference type="FunFam" id="2.160.10.10:FF:000008">
    <property type="entry name" value="Maltose O-acetyltransferase"/>
    <property type="match status" value="1"/>
</dbReference>
<dbReference type="PROSITE" id="PS00101">
    <property type="entry name" value="HEXAPEP_TRANSFERASES"/>
    <property type="match status" value="1"/>
</dbReference>
<dbReference type="AlphaFoldDB" id="A0A1S8TNY4"/>
<dbReference type="SUPFAM" id="SSF51161">
    <property type="entry name" value="Trimeric LpxA-like enzymes"/>
    <property type="match status" value="1"/>
</dbReference>
<organism evidence="7 8">
    <name type="scientific">Clostridium puniceum</name>
    <dbReference type="NCBI Taxonomy" id="29367"/>
    <lineage>
        <taxon>Bacteria</taxon>
        <taxon>Bacillati</taxon>
        <taxon>Bacillota</taxon>
        <taxon>Clostridia</taxon>
        <taxon>Eubacteriales</taxon>
        <taxon>Clostridiaceae</taxon>
        <taxon>Clostridium</taxon>
    </lineage>
</organism>
<evidence type="ECO:0000313" key="8">
    <source>
        <dbReference type="Proteomes" id="UP000190890"/>
    </source>
</evidence>
<evidence type="ECO:0000259" key="6">
    <source>
        <dbReference type="SMART" id="SM01266"/>
    </source>
</evidence>
<dbReference type="OrthoDB" id="9801697at2"/>
<evidence type="ECO:0000313" key="7">
    <source>
        <dbReference type="EMBL" id="OOM79324.1"/>
    </source>
</evidence>
<evidence type="ECO:0000256" key="1">
    <source>
        <dbReference type="ARBA" id="ARBA00007274"/>
    </source>
</evidence>
<dbReference type="SMART" id="SM01266">
    <property type="entry name" value="Mac"/>
    <property type="match status" value="1"/>
</dbReference>